<dbReference type="EMBL" id="JAGEUA010000011">
    <property type="protein sequence ID" value="KAL0962069.1"/>
    <property type="molecule type" value="Genomic_DNA"/>
</dbReference>
<proteinExistence type="predicted"/>
<gene>
    <name evidence="2" type="ORF">UPYG_G00335300</name>
</gene>
<keyword evidence="3" id="KW-1185">Reference proteome</keyword>
<sequence>MSLILPYPMLGGPAAARGGGPVSMSQGCSREASRESSRDTSPVRSFTPLASRHYSRSTGALHTADALGVAGER</sequence>
<protein>
    <submittedName>
        <fullName evidence="2">Uncharacterized protein</fullName>
    </submittedName>
</protein>
<feature type="region of interest" description="Disordered" evidence="1">
    <location>
        <begin position="1"/>
        <end position="73"/>
    </location>
</feature>
<dbReference type="AlphaFoldDB" id="A0ABD0VWH3"/>
<accession>A0ABD0VWH3</accession>
<comment type="caution">
    <text evidence="2">The sequence shown here is derived from an EMBL/GenBank/DDBJ whole genome shotgun (WGS) entry which is preliminary data.</text>
</comment>
<evidence type="ECO:0000256" key="1">
    <source>
        <dbReference type="SAM" id="MobiDB-lite"/>
    </source>
</evidence>
<reference evidence="2 3" key="1">
    <citation type="submission" date="2024-06" db="EMBL/GenBank/DDBJ databases">
        <authorList>
            <person name="Pan Q."/>
            <person name="Wen M."/>
            <person name="Jouanno E."/>
            <person name="Zahm M."/>
            <person name="Klopp C."/>
            <person name="Cabau C."/>
            <person name="Louis A."/>
            <person name="Berthelot C."/>
            <person name="Parey E."/>
            <person name="Roest Crollius H."/>
            <person name="Montfort J."/>
            <person name="Robinson-Rechavi M."/>
            <person name="Bouchez O."/>
            <person name="Lampietro C."/>
            <person name="Lopez Roques C."/>
            <person name="Donnadieu C."/>
            <person name="Postlethwait J."/>
            <person name="Bobe J."/>
            <person name="Verreycken H."/>
            <person name="Guiguen Y."/>
        </authorList>
    </citation>
    <scope>NUCLEOTIDE SEQUENCE [LARGE SCALE GENOMIC DNA]</scope>
    <source>
        <strain evidence="2">Up_M1</strain>
        <tissue evidence="2">Testis</tissue>
    </source>
</reference>
<organism evidence="2 3">
    <name type="scientific">Umbra pygmaea</name>
    <name type="common">Eastern mudminnow</name>
    <dbReference type="NCBI Taxonomy" id="75934"/>
    <lineage>
        <taxon>Eukaryota</taxon>
        <taxon>Metazoa</taxon>
        <taxon>Chordata</taxon>
        <taxon>Craniata</taxon>
        <taxon>Vertebrata</taxon>
        <taxon>Euteleostomi</taxon>
        <taxon>Actinopterygii</taxon>
        <taxon>Neopterygii</taxon>
        <taxon>Teleostei</taxon>
        <taxon>Protacanthopterygii</taxon>
        <taxon>Esociformes</taxon>
        <taxon>Umbridae</taxon>
        <taxon>Umbra</taxon>
    </lineage>
</organism>
<evidence type="ECO:0000313" key="3">
    <source>
        <dbReference type="Proteomes" id="UP001557470"/>
    </source>
</evidence>
<dbReference type="Proteomes" id="UP001557470">
    <property type="component" value="Unassembled WGS sequence"/>
</dbReference>
<name>A0ABD0VWH3_UMBPY</name>
<evidence type="ECO:0000313" key="2">
    <source>
        <dbReference type="EMBL" id="KAL0962069.1"/>
    </source>
</evidence>